<dbReference type="SUPFAM" id="SSF56796">
    <property type="entry name" value="Dehydroquinate synthase-like"/>
    <property type="match status" value="1"/>
</dbReference>
<feature type="non-terminal residue" evidence="4">
    <location>
        <position position="207"/>
    </location>
</feature>
<feature type="domain" description="3-dehydroquinate synthase N-terminal" evidence="3">
    <location>
        <begin position="97"/>
        <end position="205"/>
    </location>
</feature>
<feature type="non-terminal residue" evidence="4">
    <location>
        <position position="1"/>
    </location>
</feature>
<dbReference type="AlphaFoldDB" id="A0A2R5FD37"/>
<comment type="caution">
    <text evidence="4">The sequence shown here is derived from an EMBL/GenBank/DDBJ whole genome shotgun (WGS) entry which is preliminary data.</text>
</comment>
<dbReference type="Pfam" id="PF01761">
    <property type="entry name" value="DHQ_synthase"/>
    <property type="match status" value="1"/>
</dbReference>
<keyword evidence="1" id="KW-0479">Metal-binding</keyword>
<organism evidence="4 5">
    <name type="scientific">Hondaea fermentalgiana</name>
    <dbReference type="NCBI Taxonomy" id="2315210"/>
    <lineage>
        <taxon>Eukaryota</taxon>
        <taxon>Sar</taxon>
        <taxon>Stramenopiles</taxon>
        <taxon>Bigyra</taxon>
        <taxon>Labyrinthulomycetes</taxon>
        <taxon>Thraustochytrida</taxon>
        <taxon>Thraustochytriidae</taxon>
        <taxon>Hondaea</taxon>
    </lineage>
</organism>
<dbReference type="OrthoDB" id="197068at2759"/>
<dbReference type="InterPro" id="IPR050071">
    <property type="entry name" value="Dehydroquinate_synthase"/>
</dbReference>
<evidence type="ECO:0000256" key="1">
    <source>
        <dbReference type="ARBA" id="ARBA00022723"/>
    </source>
</evidence>
<accession>A0A2R5FD37</accession>
<sequence length="207" mass="22817">TPCEVDDNGCFRNKFERPGKYLETEIVIQRGILENLKTIGKTIIPEVSHDAPNYLVTDEIVDNLYGDKVLQGFRDCGLQIEKIVIPSAAMDDSGEPSTEPFKNKKQYHRIVDSILATGVSKHTCLISLGGGTVDNITGTIAGTLYRGIRLVTIPTTTMGMCDASCDFKKAFNVSDFGKNLLGCYYPADYLVMDPDCLKSLSDRHILN</sequence>
<dbReference type="InterPro" id="IPR030960">
    <property type="entry name" value="DHQS/DOIS_N"/>
</dbReference>
<evidence type="ECO:0000313" key="5">
    <source>
        <dbReference type="Proteomes" id="UP000241890"/>
    </source>
</evidence>
<dbReference type="GO" id="GO:0046872">
    <property type="term" value="F:metal ion binding"/>
    <property type="evidence" value="ECO:0007669"/>
    <property type="project" value="UniProtKB-KW"/>
</dbReference>
<dbReference type="Gene3D" id="3.40.50.1970">
    <property type="match status" value="1"/>
</dbReference>
<keyword evidence="2" id="KW-0520">NAD</keyword>
<evidence type="ECO:0000256" key="2">
    <source>
        <dbReference type="ARBA" id="ARBA00023027"/>
    </source>
</evidence>
<gene>
    <name evidence="4" type="ORF">FCC1311_116052</name>
</gene>
<dbReference type="PANTHER" id="PTHR43622">
    <property type="entry name" value="3-DEHYDROQUINATE SYNTHASE"/>
    <property type="match status" value="1"/>
</dbReference>
<reference evidence="4 5" key="1">
    <citation type="submission" date="2017-12" db="EMBL/GenBank/DDBJ databases">
        <title>Sequencing, de novo assembly and annotation of complete genome of a new Thraustochytrid species, strain FCC1311.</title>
        <authorList>
            <person name="Sedici K."/>
            <person name="Godart F."/>
            <person name="Aiese Cigliano R."/>
            <person name="Sanseverino W."/>
            <person name="Barakat M."/>
            <person name="Ortet P."/>
            <person name="Marechal E."/>
            <person name="Cagnac O."/>
            <person name="Amato A."/>
        </authorList>
    </citation>
    <scope>NUCLEOTIDE SEQUENCE [LARGE SCALE GENOMIC DNA]</scope>
</reference>
<keyword evidence="5" id="KW-1185">Reference proteome</keyword>
<dbReference type="PANTHER" id="PTHR43622:SF1">
    <property type="entry name" value="3-DEHYDROQUINATE SYNTHASE"/>
    <property type="match status" value="1"/>
</dbReference>
<proteinExistence type="predicted"/>
<evidence type="ECO:0000313" key="4">
    <source>
        <dbReference type="EMBL" id="GBG16130.1"/>
    </source>
</evidence>
<name>A0A2R5FD37_9STRA</name>
<evidence type="ECO:0000259" key="3">
    <source>
        <dbReference type="Pfam" id="PF01761"/>
    </source>
</evidence>
<dbReference type="EMBL" id="BEYU01001014">
    <property type="protein sequence ID" value="GBG16130.1"/>
    <property type="molecule type" value="Genomic_DNA"/>
</dbReference>
<dbReference type="GO" id="GO:0003856">
    <property type="term" value="F:3-dehydroquinate synthase activity"/>
    <property type="evidence" value="ECO:0007669"/>
    <property type="project" value="TreeGrafter"/>
</dbReference>
<protein>
    <submittedName>
        <fullName evidence="4">Pentafunctional AROM polypeptide</fullName>
    </submittedName>
</protein>
<dbReference type="InParanoid" id="A0A2R5FD37"/>
<dbReference type="Proteomes" id="UP000241890">
    <property type="component" value="Unassembled WGS sequence"/>
</dbReference>